<name>A0AAX4JBA9_9MICR</name>
<sequence length="299" mass="36118">MNLIRIFLSILFLQTSKTTYEMLKTKLVNKIEKKDYHVIDLEKNYLRVKLWFSEIKNILDVYIIKEIHRIDIREEIHNIKINCSGKSVHCIVKELEDEILHECKGKIPDYIVLIYNPIYFESNPVFEEIVTFLKLVNSDDNSNIINNISYDYILENNNFWALMYSIIKIDFRYNKDNSNFPYIPVTYLKRKDQRYLCFCVYFNRIFYFFEFDIKELLIESCLSENVGNLSQKNDIDIIINRSFHELFKFTYIDKIYNDSHFYLPICFVDKNKLEDRAFMIELKKNKFCFPKTSTNIIIL</sequence>
<dbReference type="KEGG" id="vnx:VNE69_03376"/>
<accession>A0AAX4JBA9</accession>
<dbReference type="AlphaFoldDB" id="A0AAX4JBA9"/>
<evidence type="ECO:0000313" key="3">
    <source>
        <dbReference type="Proteomes" id="UP001334084"/>
    </source>
</evidence>
<feature type="chain" id="PRO_5043904124" evidence="1">
    <location>
        <begin position="19"/>
        <end position="299"/>
    </location>
</feature>
<organism evidence="2 3">
    <name type="scientific">Vairimorpha necatrix</name>
    <dbReference type="NCBI Taxonomy" id="6039"/>
    <lineage>
        <taxon>Eukaryota</taxon>
        <taxon>Fungi</taxon>
        <taxon>Fungi incertae sedis</taxon>
        <taxon>Microsporidia</taxon>
        <taxon>Nosematidae</taxon>
        <taxon>Vairimorpha</taxon>
    </lineage>
</organism>
<proteinExistence type="predicted"/>
<keyword evidence="1" id="KW-0732">Signal</keyword>
<dbReference type="Proteomes" id="UP001334084">
    <property type="component" value="Chromosome 3"/>
</dbReference>
<reference evidence="2" key="1">
    <citation type="journal article" date="2024" name="BMC Genomics">
        <title>Functional annotation of a divergent genome using sequence and structure-based similarity.</title>
        <authorList>
            <person name="Svedberg D."/>
            <person name="Winiger R.R."/>
            <person name="Berg A."/>
            <person name="Sharma H."/>
            <person name="Tellgren-Roth C."/>
            <person name="Debrunner-Vossbrinck B.A."/>
            <person name="Vossbrinck C.R."/>
            <person name="Barandun J."/>
        </authorList>
    </citation>
    <scope>NUCLEOTIDE SEQUENCE</scope>
    <source>
        <strain evidence="2">Illinois isolate</strain>
    </source>
</reference>
<evidence type="ECO:0000256" key="1">
    <source>
        <dbReference type="SAM" id="SignalP"/>
    </source>
</evidence>
<dbReference type="EMBL" id="CP142728">
    <property type="protein sequence ID" value="WUR03167.1"/>
    <property type="molecule type" value="Genomic_DNA"/>
</dbReference>
<dbReference type="RefSeq" id="XP_065329312.1">
    <property type="nucleotide sequence ID" value="XM_065473240.1"/>
</dbReference>
<keyword evidence="3" id="KW-1185">Reference proteome</keyword>
<feature type="signal peptide" evidence="1">
    <location>
        <begin position="1"/>
        <end position="18"/>
    </location>
</feature>
<gene>
    <name evidence="2" type="ORF">VNE69_03376</name>
</gene>
<evidence type="ECO:0000313" key="2">
    <source>
        <dbReference type="EMBL" id="WUR03167.1"/>
    </source>
</evidence>
<dbReference type="GeneID" id="90540972"/>
<protein>
    <submittedName>
        <fullName evidence="2">Uncharacterized protein</fullName>
    </submittedName>
</protein>